<accession>A0ABZ1BTA6</accession>
<dbReference type="RefSeq" id="WP_324715335.1">
    <property type="nucleotide sequence ID" value="NZ_CP141615.1"/>
</dbReference>
<organism evidence="1 2">
    <name type="scientific">Carboxydichorda subterranea</name>
    <dbReference type="NCBI Taxonomy" id="3109565"/>
    <lineage>
        <taxon>Bacteria</taxon>
        <taxon>Bacillati</taxon>
        <taxon>Bacillota</taxon>
        <taxon>Limnochordia</taxon>
        <taxon>Limnochordales</taxon>
        <taxon>Geochordaceae</taxon>
        <taxon>Carboxydichorda</taxon>
    </lineage>
</organism>
<reference evidence="1 2" key="1">
    <citation type="journal article" date="2024" name="Front. Microbiol.">
        <title>Novel thermophilic genera Geochorda gen. nov. and Carboxydochorda gen. nov. from the deep terrestrial subsurface reveal the ecophysiological diversity in the class Limnochordia.</title>
        <authorList>
            <person name="Karnachuk O.V."/>
            <person name="Lukina A.P."/>
            <person name="Avakyan M.R."/>
            <person name="Kadnikov V.V."/>
            <person name="Begmatov S."/>
            <person name="Beletsky A.V."/>
            <person name="Vlasova K.G."/>
            <person name="Novikov A.A."/>
            <person name="Shcherbakova V.A."/>
            <person name="Mardanov A.V."/>
            <person name="Ravin N.V."/>
        </authorList>
    </citation>
    <scope>NUCLEOTIDE SEQUENCE [LARGE SCALE GENOMIC DNA]</scope>
    <source>
        <strain evidence="1 2">L945</strain>
    </source>
</reference>
<evidence type="ECO:0000313" key="1">
    <source>
        <dbReference type="EMBL" id="WRP16062.1"/>
    </source>
</evidence>
<gene>
    <name evidence="1" type="ORF">U7230_08050</name>
</gene>
<dbReference type="EMBL" id="CP141615">
    <property type="protein sequence ID" value="WRP16062.1"/>
    <property type="molecule type" value="Genomic_DNA"/>
</dbReference>
<dbReference type="Proteomes" id="UP001332192">
    <property type="component" value="Chromosome"/>
</dbReference>
<protein>
    <submittedName>
        <fullName evidence="1">Uncharacterized protein</fullName>
    </submittedName>
</protein>
<sequence length="94" mass="10133">MARQFTDAASFRASIEGRLRAHARKLGIQAVVVRLQAALERLMARLVVVAPGRWALKGGLALDTRLGERARASMDTVIAHPPAGVLESTQSVFV</sequence>
<name>A0ABZ1BTA6_9FIRM</name>
<keyword evidence="2" id="KW-1185">Reference proteome</keyword>
<proteinExistence type="predicted"/>
<evidence type="ECO:0000313" key="2">
    <source>
        <dbReference type="Proteomes" id="UP001332192"/>
    </source>
</evidence>